<dbReference type="CDD" id="cd08514">
    <property type="entry name" value="PBP2_AppA_like"/>
    <property type="match status" value="1"/>
</dbReference>
<dbReference type="Gene3D" id="3.40.190.10">
    <property type="entry name" value="Periplasmic binding protein-like II"/>
    <property type="match status" value="1"/>
</dbReference>
<dbReference type="GO" id="GO:0042597">
    <property type="term" value="C:periplasmic space"/>
    <property type="evidence" value="ECO:0007669"/>
    <property type="project" value="UniProtKB-ARBA"/>
</dbReference>
<dbReference type="PROSITE" id="PS51257">
    <property type="entry name" value="PROKAR_LIPOPROTEIN"/>
    <property type="match status" value="1"/>
</dbReference>
<feature type="signal peptide" evidence="4">
    <location>
        <begin position="1"/>
        <end position="22"/>
    </location>
</feature>
<dbReference type="GO" id="GO:1904680">
    <property type="term" value="F:peptide transmembrane transporter activity"/>
    <property type="evidence" value="ECO:0007669"/>
    <property type="project" value="TreeGrafter"/>
</dbReference>
<evidence type="ECO:0000313" key="7">
    <source>
        <dbReference type="Proteomes" id="UP000234857"/>
    </source>
</evidence>
<protein>
    <submittedName>
        <fullName evidence="6">Peptide-binding protein</fullName>
    </submittedName>
</protein>
<proteinExistence type="inferred from homology"/>
<feature type="chain" id="PRO_5015008631" evidence="4">
    <location>
        <begin position="23"/>
        <end position="585"/>
    </location>
</feature>
<evidence type="ECO:0000256" key="1">
    <source>
        <dbReference type="ARBA" id="ARBA00005695"/>
    </source>
</evidence>
<keyword evidence="2" id="KW-0813">Transport</keyword>
<accession>A0A2N5ZMW6</accession>
<evidence type="ECO:0000256" key="3">
    <source>
        <dbReference type="ARBA" id="ARBA00022729"/>
    </source>
</evidence>
<reference evidence="6 7" key="1">
    <citation type="submission" date="2017-11" db="EMBL/GenBank/DDBJ databases">
        <title>Genome-resolved metagenomics identifies genetic mobility, metabolic interactions, and unexpected diversity in perchlorate-reducing communities.</title>
        <authorList>
            <person name="Barnum T.P."/>
            <person name="Figueroa I.A."/>
            <person name="Carlstrom C.I."/>
            <person name="Lucas L.N."/>
            <person name="Engelbrektson A.L."/>
            <person name="Coates J.D."/>
        </authorList>
    </citation>
    <scope>NUCLEOTIDE SEQUENCE [LARGE SCALE GENOMIC DNA]</scope>
    <source>
        <strain evidence="6">BM706</strain>
    </source>
</reference>
<dbReference type="EMBL" id="PKTG01000011">
    <property type="protein sequence ID" value="PLX20005.1"/>
    <property type="molecule type" value="Genomic_DNA"/>
</dbReference>
<evidence type="ECO:0000256" key="4">
    <source>
        <dbReference type="SAM" id="SignalP"/>
    </source>
</evidence>
<feature type="domain" description="Solute-binding protein family 5" evidence="5">
    <location>
        <begin position="89"/>
        <end position="464"/>
    </location>
</feature>
<dbReference type="AlphaFoldDB" id="A0A2N5ZMW6"/>
<dbReference type="InterPro" id="IPR039424">
    <property type="entry name" value="SBP_5"/>
</dbReference>
<keyword evidence="3 4" id="KW-0732">Signal</keyword>
<dbReference type="FunFam" id="3.10.105.10:FF:000006">
    <property type="entry name" value="Peptide ABC transporter substrate-binding protein"/>
    <property type="match status" value="1"/>
</dbReference>
<dbReference type="Proteomes" id="UP000234857">
    <property type="component" value="Unassembled WGS sequence"/>
</dbReference>
<gene>
    <name evidence="6" type="ORF">C0601_00330</name>
</gene>
<organism evidence="6 7">
    <name type="scientific">Muiribacterium halophilum</name>
    <dbReference type="NCBI Taxonomy" id="2053465"/>
    <lineage>
        <taxon>Bacteria</taxon>
        <taxon>Candidatus Muiribacteriota</taxon>
        <taxon>Candidatus Muiribacteriia</taxon>
        <taxon>Candidatus Muiribacteriales</taxon>
        <taxon>Candidatus Muiribacteriaceae</taxon>
        <taxon>Candidatus Muiribacterium</taxon>
    </lineage>
</organism>
<comment type="caution">
    <text evidence="6">The sequence shown here is derived from an EMBL/GenBank/DDBJ whole genome shotgun (WGS) entry which is preliminary data.</text>
</comment>
<dbReference type="InterPro" id="IPR030678">
    <property type="entry name" value="Peptide/Ni-bd"/>
</dbReference>
<evidence type="ECO:0000259" key="5">
    <source>
        <dbReference type="Pfam" id="PF00496"/>
    </source>
</evidence>
<sequence length="585" mass="67472">MKKFWLFISVLIISFIFFGCQAGDSGASKENIAKWNQEKDWKAEVGDWLMLRLSSDPPTLNPVVASDTSSSAINSKIYDSLMEISDDLKLIPNLVEAFEVSPDGLVFTFHLKDGLKWNDGKPLTTKDVKFTYDVIMDPQNQANNKRAGYENVRKFEVVDKLTFKVHYAEPFAPALLKWTMTVIPEHIFKKDALNHTLKSSSHNINPVGNGPFILESWQENKKVVLKANDKYFRGRPYFDKVIYRIIPEQAVVFQMMQIGQIDNSIITPQQYELAKQKPDVGDKIFSIYDVKEYYAPSYTYVGWNMTGQNPFFTDKKVRQAMTYAIDRQSIVKNLLFGHAELISGPFYLKSWAYNHDVKPIPFDDKKAEKLLDEAGWELGKDGIREKNGIKFEFELLVPSSSSTGKKVAAFMQASYKKLGIIMNIKQLEWSTFLKKTYDTTQFTAYLAGWSLGLDHDPYAIWHSSQTETGLNKIGYRNTEVDKLIEKGRREMDLGKRSKLYNKVHELIADDQPYLFLYIRTDIETVHKRIKNTVFYPYGWYNMTNVGFPDAAEGLFDKFLMNGYKWDFKSYKGAFVPKELQLYPGE</sequence>
<evidence type="ECO:0000313" key="6">
    <source>
        <dbReference type="EMBL" id="PLX20005.1"/>
    </source>
</evidence>
<evidence type="ECO:0000256" key="2">
    <source>
        <dbReference type="ARBA" id="ARBA00022448"/>
    </source>
</evidence>
<dbReference type="SUPFAM" id="SSF53850">
    <property type="entry name" value="Periplasmic binding protein-like II"/>
    <property type="match status" value="1"/>
</dbReference>
<dbReference type="PIRSF" id="PIRSF002741">
    <property type="entry name" value="MppA"/>
    <property type="match status" value="1"/>
</dbReference>
<dbReference type="PANTHER" id="PTHR30290:SF9">
    <property type="entry name" value="OLIGOPEPTIDE-BINDING PROTEIN APPA"/>
    <property type="match status" value="1"/>
</dbReference>
<dbReference type="Gene3D" id="3.10.105.10">
    <property type="entry name" value="Dipeptide-binding Protein, Domain 3"/>
    <property type="match status" value="1"/>
</dbReference>
<dbReference type="GO" id="GO:0015833">
    <property type="term" value="P:peptide transport"/>
    <property type="evidence" value="ECO:0007669"/>
    <property type="project" value="TreeGrafter"/>
</dbReference>
<name>A0A2N5ZMW6_MUIH1</name>
<comment type="similarity">
    <text evidence="1">Belongs to the bacterial solute-binding protein 5 family.</text>
</comment>
<dbReference type="GO" id="GO:0043190">
    <property type="term" value="C:ATP-binding cassette (ABC) transporter complex"/>
    <property type="evidence" value="ECO:0007669"/>
    <property type="project" value="InterPro"/>
</dbReference>
<dbReference type="PANTHER" id="PTHR30290">
    <property type="entry name" value="PERIPLASMIC BINDING COMPONENT OF ABC TRANSPORTER"/>
    <property type="match status" value="1"/>
</dbReference>
<dbReference type="InterPro" id="IPR000914">
    <property type="entry name" value="SBP_5_dom"/>
</dbReference>
<dbReference type="Pfam" id="PF00496">
    <property type="entry name" value="SBP_bac_5"/>
    <property type="match status" value="1"/>
</dbReference>
<dbReference type="Gene3D" id="3.90.76.10">
    <property type="entry name" value="Dipeptide-binding Protein, Domain 1"/>
    <property type="match status" value="1"/>
</dbReference>